<gene>
    <name evidence="2" type="ORF">JAAARDRAFT_206005</name>
</gene>
<organism evidence="2 3">
    <name type="scientific">Jaapia argillacea MUCL 33604</name>
    <dbReference type="NCBI Taxonomy" id="933084"/>
    <lineage>
        <taxon>Eukaryota</taxon>
        <taxon>Fungi</taxon>
        <taxon>Dikarya</taxon>
        <taxon>Basidiomycota</taxon>
        <taxon>Agaricomycotina</taxon>
        <taxon>Agaricomycetes</taxon>
        <taxon>Agaricomycetidae</taxon>
        <taxon>Jaapiales</taxon>
        <taxon>Jaapiaceae</taxon>
        <taxon>Jaapia</taxon>
    </lineage>
</organism>
<proteinExistence type="predicted"/>
<dbReference type="InParanoid" id="A0A067PWE1"/>
<dbReference type="Pfam" id="PF12937">
    <property type="entry name" value="F-box-like"/>
    <property type="match status" value="1"/>
</dbReference>
<dbReference type="Proteomes" id="UP000027265">
    <property type="component" value="Unassembled WGS sequence"/>
</dbReference>
<dbReference type="Gene3D" id="3.80.10.10">
    <property type="entry name" value="Ribonuclease Inhibitor"/>
    <property type="match status" value="1"/>
</dbReference>
<evidence type="ECO:0000313" key="2">
    <source>
        <dbReference type="EMBL" id="KDQ59019.1"/>
    </source>
</evidence>
<accession>A0A067PWE1</accession>
<dbReference type="InterPro" id="IPR032675">
    <property type="entry name" value="LRR_dom_sf"/>
</dbReference>
<dbReference type="AlphaFoldDB" id="A0A067PWE1"/>
<dbReference type="SUPFAM" id="SSF52047">
    <property type="entry name" value="RNI-like"/>
    <property type="match status" value="1"/>
</dbReference>
<dbReference type="OrthoDB" id="2269034at2759"/>
<feature type="domain" description="F-box" evidence="1">
    <location>
        <begin position="57"/>
        <end position="106"/>
    </location>
</feature>
<evidence type="ECO:0000313" key="3">
    <source>
        <dbReference type="Proteomes" id="UP000027265"/>
    </source>
</evidence>
<protein>
    <recommendedName>
        <fullName evidence="1">F-box domain-containing protein</fullName>
    </recommendedName>
</protein>
<keyword evidence="3" id="KW-1185">Reference proteome</keyword>
<evidence type="ECO:0000259" key="1">
    <source>
        <dbReference type="Pfam" id="PF12937"/>
    </source>
</evidence>
<dbReference type="EMBL" id="KL197716">
    <property type="protein sequence ID" value="KDQ59019.1"/>
    <property type="molecule type" value="Genomic_DNA"/>
</dbReference>
<dbReference type="HOGENOM" id="CLU_018544_12_1_1"/>
<name>A0A067PWE1_9AGAM</name>
<dbReference type="InterPro" id="IPR001810">
    <property type="entry name" value="F-box_dom"/>
</dbReference>
<reference evidence="3" key="1">
    <citation type="journal article" date="2014" name="Proc. Natl. Acad. Sci. U.S.A.">
        <title>Extensive sampling of basidiomycete genomes demonstrates inadequacy of the white-rot/brown-rot paradigm for wood decay fungi.</title>
        <authorList>
            <person name="Riley R."/>
            <person name="Salamov A.A."/>
            <person name="Brown D.W."/>
            <person name="Nagy L.G."/>
            <person name="Floudas D."/>
            <person name="Held B.W."/>
            <person name="Levasseur A."/>
            <person name="Lombard V."/>
            <person name="Morin E."/>
            <person name="Otillar R."/>
            <person name="Lindquist E.A."/>
            <person name="Sun H."/>
            <person name="LaButti K.M."/>
            <person name="Schmutz J."/>
            <person name="Jabbour D."/>
            <person name="Luo H."/>
            <person name="Baker S.E."/>
            <person name="Pisabarro A.G."/>
            <person name="Walton J.D."/>
            <person name="Blanchette R.A."/>
            <person name="Henrissat B."/>
            <person name="Martin F."/>
            <person name="Cullen D."/>
            <person name="Hibbett D.S."/>
            <person name="Grigoriev I.V."/>
        </authorList>
    </citation>
    <scope>NUCLEOTIDE SEQUENCE [LARGE SCALE GENOMIC DNA]</scope>
    <source>
        <strain evidence="3">MUCL 33604</strain>
    </source>
</reference>
<sequence length="482" mass="53948">MPPSEDGKRPLPEALLRVLRTGRTPCVEDAASVKDLLGDQLEDPTVFEAYQSLFAPIRRLPPEVLSSIFLWATYLRGMKNRLVFTHVCHSWRLDALDTPRLWSYIFVDPTTAAIPSTDLVEAHLHRSNSHSLFISITAAGESYEAYISSLLPLLSQYSNRWHAVMLNFPIPLLRHLAPQGSATLKRLKRFHVVDTILGDSSDVVQALSFLADAPMLADFQFVTVKRVAGMFKLPWAQMTRLHLIGLAISPSQCFDILRQCIPLVDFRISVLEDSPFHPSSLGHAVLPHLTTLGISFSAPFWELMGSITLPKLRCLYISHIGDTRVTWPEPHFSIFTHRSAVHLERITFSNISVPSDEMIRAFRNMPALLHCEIPCPSDSIDPLLRSMTCSGQNNQQDYVCPKLESLTIGGVTFSCDALVAMVESRYPMGVARELNTEGRVGGWPQRSDIRLRKLQIGARGSIADEIRRRLARCCGWGLAIST</sequence>
<dbReference type="Gene3D" id="1.20.1280.50">
    <property type="match status" value="1"/>
</dbReference>